<proteinExistence type="predicted"/>
<feature type="chain" id="PRO_5016390572" description="DUF1444 family protein" evidence="1">
    <location>
        <begin position="29"/>
        <end position="286"/>
    </location>
</feature>
<accession>A0A318J5R3</accession>
<gene>
    <name evidence="2" type="ORF">DFR42_1248</name>
</gene>
<organism evidence="2 3">
    <name type="scientific">Undibacterium pigrum</name>
    <dbReference type="NCBI Taxonomy" id="401470"/>
    <lineage>
        <taxon>Bacteria</taxon>
        <taxon>Pseudomonadati</taxon>
        <taxon>Pseudomonadota</taxon>
        <taxon>Betaproteobacteria</taxon>
        <taxon>Burkholderiales</taxon>
        <taxon>Oxalobacteraceae</taxon>
        <taxon>Undibacterium</taxon>
    </lineage>
</organism>
<reference evidence="2 3" key="1">
    <citation type="submission" date="2018-05" db="EMBL/GenBank/DDBJ databases">
        <title>Genomic Encyclopedia of Type Strains, Phase IV (KMG-IV): sequencing the most valuable type-strain genomes for metagenomic binning, comparative biology and taxonomic classification.</title>
        <authorList>
            <person name="Goeker M."/>
        </authorList>
    </citation>
    <scope>NUCLEOTIDE SEQUENCE [LARGE SCALE GENOMIC DNA]</scope>
    <source>
        <strain evidence="2 3">DSM 19792</strain>
    </source>
</reference>
<comment type="caution">
    <text evidence="2">The sequence shown here is derived from an EMBL/GenBank/DDBJ whole genome shotgun (WGS) entry which is preliminary data.</text>
</comment>
<dbReference type="Proteomes" id="UP000247792">
    <property type="component" value="Unassembled WGS sequence"/>
</dbReference>
<evidence type="ECO:0000313" key="3">
    <source>
        <dbReference type="Proteomes" id="UP000247792"/>
    </source>
</evidence>
<evidence type="ECO:0008006" key="4">
    <source>
        <dbReference type="Google" id="ProtNLM"/>
    </source>
</evidence>
<name>A0A318J5R3_9BURK</name>
<protein>
    <recommendedName>
        <fullName evidence="4">DUF1444 family protein</fullName>
    </recommendedName>
</protein>
<evidence type="ECO:0000313" key="2">
    <source>
        <dbReference type="EMBL" id="PXX34929.1"/>
    </source>
</evidence>
<sequence>MNLLKPLLTFIAAASFVVAAGFSAPATAQTQEVPTTESIFESELQQRGIPFSKLEPYLYDVRIKRNTVRVSLSNIHKTFARDGNAESVKQFVASIVRPAFVLSTDWDKVKEHIFVNVMAMETKGVNSAMVKRLSRHAVGVIAYYDQITNMVHILSAGEIKSLNVPAEIIWKTAIENLEKIAKSININFSEVNGQKLGIIETRSVNKASLILTQELKSKVEKELGWPVYAVAPANDFVYLFSKKSDLMNLLSGTVVKEYQQAANPISTEVWELSDNKQLAFKAFALR</sequence>
<feature type="signal peptide" evidence="1">
    <location>
        <begin position="1"/>
        <end position="28"/>
    </location>
</feature>
<evidence type="ECO:0000256" key="1">
    <source>
        <dbReference type="SAM" id="SignalP"/>
    </source>
</evidence>
<keyword evidence="3" id="KW-1185">Reference proteome</keyword>
<keyword evidence="1" id="KW-0732">Signal</keyword>
<dbReference type="EMBL" id="QJKB01000024">
    <property type="protein sequence ID" value="PXX34929.1"/>
    <property type="molecule type" value="Genomic_DNA"/>
</dbReference>
<dbReference type="AlphaFoldDB" id="A0A318J5R3"/>